<protein>
    <recommendedName>
        <fullName evidence="6">Alcohol dehydrogenase-like C-terminal domain-containing protein</fullName>
    </recommendedName>
</protein>
<gene>
    <name evidence="7" type="ORF">DQQ01_15650</name>
</gene>
<dbReference type="Proteomes" id="UP000250003">
    <property type="component" value="Chromosome"/>
</dbReference>
<dbReference type="InterPro" id="IPR011032">
    <property type="entry name" value="GroES-like_sf"/>
</dbReference>
<keyword evidence="3" id="KW-0479">Metal-binding</keyword>
<dbReference type="Gene3D" id="3.90.180.10">
    <property type="entry name" value="Medium-chain alcohol dehydrogenases, catalytic domain"/>
    <property type="match status" value="2"/>
</dbReference>
<evidence type="ECO:0000256" key="1">
    <source>
        <dbReference type="ARBA" id="ARBA00001947"/>
    </source>
</evidence>
<evidence type="ECO:0000256" key="2">
    <source>
        <dbReference type="ARBA" id="ARBA00008072"/>
    </source>
</evidence>
<organism evidence="7 8">
    <name type="scientific">Blautia argi</name>
    <dbReference type="NCBI Taxonomy" id="1912897"/>
    <lineage>
        <taxon>Bacteria</taxon>
        <taxon>Bacillati</taxon>
        <taxon>Bacillota</taxon>
        <taxon>Clostridia</taxon>
        <taxon>Lachnospirales</taxon>
        <taxon>Lachnospiraceae</taxon>
        <taxon>Blautia</taxon>
    </lineage>
</organism>
<dbReference type="CDD" id="cd08255">
    <property type="entry name" value="2-desacetyl-2-hydroxyethyl_bacteriochlorophyllide_like"/>
    <property type="match status" value="1"/>
</dbReference>
<dbReference type="Gene3D" id="3.40.50.720">
    <property type="entry name" value="NAD(P)-binding Rossmann-like Domain"/>
    <property type="match status" value="1"/>
</dbReference>
<dbReference type="SUPFAM" id="SSF51735">
    <property type="entry name" value="NAD(P)-binding Rossmann-fold domains"/>
    <property type="match status" value="1"/>
</dbReference>
<dbReference type="InterPro" id="IPR036291">
    <property type="entry name" value="NAD(P)-bd_dom_sf"/>
</dbReference>
<evidence type="ECO:0000313" key="8">
    <source>
        <dbReference type="Proteomes" id="UP000250003"/>
    </source>
</evidence>
<evidence type="ECO:0000256" key="3">
    <source>
        <dbReference type="ARBA" id="ARBA00022723"/>
    </source>
</evidence>
<feature type="domain" description="Alcohol dehydrogenase-like C-terminal" evidence="6">
    <location>
        <begin position="151"/>
        <end position="268"/>
    </location>
</feature>
<proteinExistence type="inferred from homology"/>
<dbReference type="Pfam" id="PF00107">
    <property type="entry name" value="ADH_zinc_N"/>
    <property type="match status" value="1"/>
</dbReference>
<evidence type="ECO:0000256" key="5">
    <source>
        <dbReference type="ARBA" id="ARBA00023002"/>
    </source>
</evidence>
<name>A0A2Z4UED2_9FIRM</name>
<dbReference type="OrthoDB" id="9769198at2"/>
<evidence type="ECO:0000259" key="6">
    <source>
        <dbReference type="Pfam" id="PF00107"/>
    </source>
</evidence>
<dbReference type="AlphaFoldDB" id="A0A2Z4UED2"/>
<comment type="cofactor">
    <cofactor evidence="1">
        <name>Zn(2+)</name>
        <dbReference type="ChEBI" id="CHEBI:29105"/>
    </cofactor>
</comment>
<dbReference type="GO" id="GO:0046872">
    <property type="term" value="F:metal ion binding"/>
    <property type="evidence" value="ECO:0007669"/>
    <property type="project" value="UniProtKB-KW"/>
</dbReference>
<evidence type="ECO:0000313" key="7">
    <source>
        <dbReference type="EMBL" id="AWY99318.1"/>
    </source>
</evidence>
<dbReference type="EMBL" id="CP030280">
    <property type="protein sequence ID" value="AWY99318.1"/>
    <property type="molecule type" value="Genomic_DNA"/>
</dbReference>
<accession>A0A2Z4UED2</accession>
<dbReference type="RefSeq" id="WP_111920759.1">
    <property type="nucleotide sequence ID" value="NZ_CP030280.1"/>
</dbReference>
<dbReference type="InterPro" id="IPR013149">
    <property type="entry name" value="ADH-like_C"/>
</dbReference>
<keyword evidence="8" id="KW-1185">Reference proteome</keyword>
<dbReference type="PANTHER" id="PTHR43350">
    <property type="entry name" value="NAD-DEPENDENT ALCOHOL DEHYDROGENASE"/>
    <property type="match status" value="1"/>
</dbReference>
<dbReference type="KEGG" id="blau:DQQ01_15650"/>
<dbReference type="GO" id="GO:0016491">
    <property type="term" value="F:oxidoreductase activity"/>
    <property type="evidence" value="ECO:0007669"/>
    <property type="project" value="UniProtKB-KW"/>
</dbReference>
<comment type="similarity">
    <text evidence="2">Belongs to the zinc-containing alcohol dehydrogenase family.</text>
</comment>
<sequence length="333" mass="37048">MNKTVVFTSAGEVELQDKEMPKPAAGEVLIETEVSLVSTGTELTFLSGECPENSKWSGYIHYPMTSGYSNVGIVKETGEGVSKEWIGKRVASFSKHAQYVIAKEAELRVIRYDITPEEATFFAIAEVGLNGIRRTKIEIGNRVVVYGAGVIGQLLVRYLLAGGCTEIIVVNRTEKRLEYLPKSLAVIPVSSLRKNVADVVREVTQGEMADIVFETTGNADLIPEEFKVLHQQGKMCMLSSPRKATKFDFHDFCNAGSFDIIGAHISSQTEQPSFDNPWTCVRNSETFFRMLATGQMEVASLISHRVPYTEAPQVYKNLLKDRTQSMGVVFEWR</sequence>
<evidence type="ECO:0000256" key="4">
    <source>
        <dbReference type="ARBA" id="ARBA00022833"/>
    </source>
</evidence>
<reference evidence="8" key="1">
    <citation type="submission" date="2018-06" db="EMBL/GenBank/DDBJ databases">
        <title>Description of Blautia argi sp. nov., a new anaerobic isolated from dog feces.</title>
        <authorList>
            <person name="Chang Y.-H."/>
            <person name="Paek J."/>
            <person name="Shin Y."/>
        </authorList>
    </citation>
    <scope>NUCLEOTIDE SEQUENCE [LARGE SCALE GENOMIC DNA]</scope>
    <source>
        <strain evidence="8">KCTC 15426</strain>
    </source>
</reference>
<keyword evidence="5" id="KW-0560">Oxidoreductase</keyword>
<dbReference type="SUPFAM" id="SSF50129">
    <property type="entry name" value="GroES-like"/>
    <property type="match status" value="1"/>
</dbReference>
<keyword evidence="4" id="KW-0862">Zinc</keyword>
<dbReference type="PANTHER" id="PTHR43350:SF19">
    <property type="entry name" value="D-GULOSIDE 3-DEHYDROGENASE"/>
    <property type="match status" value="1"/>
</dbReference>